<evidence type="ECO:0000259" key="5">
    <source>
        <dbReference type="Pfam" id="PF07940"/>
    </source>
</evidence>
<keyword evidence="8" id="KW-1185">Reference proteome</keyword>
<sequence>MDEKKLGPLLSDEQFFGECLNLDYPGMEAVKEAVADKNYSLAKKEMASYIRKTLDADRFFEIPYEIPENIYKLPGESDAKAAERICNHTLVSVGVPCEYGKENTVDWEANPTYNGYKEWTWQLSRHNDIKLLAHEYNKTKNEKLAYAAAELMDSWMKQAVCPDADCVGYKTKCWRTIECGIRMGANWPYILFTFYKTPAFTDDILIDWYKSVYEHGERLSKNHMTGNWLIMEMNGLGQIGILYPQFKKSAKWLQQALESLEEELDRQIYPDGFQYELTTNYHDVVINNYQRFIEVAYKFGKTIPDTLLEKLSRACELDIKLMMPDGKTPDLNDGCRRDVKGSYEIRKRIIPNDKRAKWITEGDETGEPEYTSAAMPWSGFAALRTGWEQDDTWALMDAAPFGRAHQHEDKLSVLLYTNGKFLLTEGGNYAYDESEMRSYVLSTRSHNTVRVDGQDQNRRKTYAWKEEDIKKKSNLEWNFSKKWDYAKSAYDEGYGEDQDKAPVHERASYFYRDKNQPLLITVDRLSDIKSSSKTHNWDILWHIDSEVEKQTDDYIRFADADIAWSNGETSIIVGQETPEWQGFIATGTKQGMYRAVSCIDTKVNANAVRIVTVLAPHKAGTQCKHLVGVKASSDAANMDITLIFDDGSEWALNENTLRG</sequence>
<dbReference type="RefSeq" id="WP_308730948.1">
    <property type="nucleotide sequence ID" value="NZ_JAJEQN010000002.1"/>
</dbReference>
<dbReference type="EMBL" id="JAJEQN010000002">
    <property type="protein sequence ID" value="MCC2220310.1"/>
    <property type="molecule type" value="Genomic_DNA"/>
</dbReference>
<dbReference type="Proteomes" id="UP001198200">
    <property type="component" value="Unassembled WGS sequence"/>
</dbReference>
<evidence type="ECO:0000256" key="3">
    <source>
        <dbReference type="ARBA" id="ARBA00022764"/>
    </source>
</evidence>
<reference evidence="7 8" key="1">
    <citation type="submission" date="2021-10" db="EMBL/GenBank/DDBJ databases">
        <title>Anaerobic single-cell dispensing facilitates the cultivation of human gut bacteria.</title>
        <authorList>
            <person name="Afrizal A."/>
        </authorList>
    </citation>
    <scope>NUCLEOTIDE SEQUENCE [LARGE SCALE GENOMIC DNA]</scope>
    <source>
        <strain evidence="7 8">CLA-AA-H224</strain>
    </source>
</reference>
<dbReference type="Gene3D" id="2.70.98.70">
    <property type="match status" value="1"/>
</dbReference>
<gene>
    <name evidence="7" type="ORF">LKD48_01435</name>
</gene>
<dbReference type="PANTHER" id="PTHR39210:SF1">
    <property type="entry name" value="HEPARIN-SULFATE LYASE"/>
    <property type="match status" value="1"/>
</dbReference>
<dbReference type="SUPFAM" id="SSF48230">
    <property type="entry name" value="Chondroitin AC/alginate lyase"/>
    <property type="match status" value="1"/>
</dbReference>
<evidence type="ECO:0000313" key="8">
    <source>
        <dbReference type="Proteomes" id="UP001198200"/>
    </source>
</evidence>
<dbReference type="InterPro" id="IPR031680">
    <property type="entry name" value="Hepar_II_III_N"/>
</dbReference>
<keyword evidence="4" id="KW-0456">Lyase</keyword>
<evidence type="ECO:0000259" key="6">
    <source>
        <dbReference type="Pfam" id="PF16889"/>
    </source>
</evidence>
<feature type="domain" description="Heparin-sulfate lyase N-terminal" evidence="6">
    <location>
        <begin position="18"/>
        <end position="358"/>
    </location>
</feature>
<dbReference type="Gene3D" id="1.50.10.100">
    <property type="entry name" value="Chondroitin AC/alginate lyase"/>
    <property type="match status" value="1"/>
</dbReference>
<name>A0AAE3E1Y7_9FIRM</name>
<organism evidence="7 8">
    <name type="scientific">Anthropogastromicrobium aceti</name>
    <dbReference type="NCBI Taxonomy" id="2981768"/>
    <lineage>
        <taxon>Bacteria</taxon>
        <taxon>Bacillati</taxon>
        <taxon>Bacillota</taxon>
        <taxon>Clostridia</taxon>
        <taxon>Lachnospirales</taxon>
        <taxon>Lachnospiraceae</taxon>
        <taxon>Anthropogastromicrobium</taxon>
    </lineage>
</organism>
<comment type="subcellular location">
    <subcellularLocation>
        <location evidence="1">Periplasm</location>
    </subcellularLocation>
</comment>
<proteinExistence type="predicted"/>
<comment type="caution">
    <text evidence="7">The sequence shown here is derived from an EMBL/GenBank/DDBJ whole genome shotgun (WGS) entry which is preliminary data.</text>
</comment>
<keyword evidence="2" id="KW-0732">Signal</keyword>
<dbReference type="Pfam" id="PF16889">
    <property type="entry name" value="Hepar_II_III_N"/>
    <property type="match status" value="1"/>
</dbReference>
<dbReference type="GO" id="GO:0016829">
    <property type="term" value="F:lyase activity"/>
    <property type="evidence" value="ECO:0007669"/>
    <property type="project" value="UniProtKB-KW"/>
</dbReference>
<evidence type="ECO:0000256" key="4">
    <source>
        <dbReference type="ARBA" id="ARBA00023239"/>
    </source>
</evidence>
<feature type="domain" description="Heparinase II/III-like C-terminal" evidence="5">
    <location>
        <begin position="371"/>
        <end position="552"/>
    </location>
</feature>
<keyword evidence="3" id="KW-0574">Periplasm</keyword>
<dbReference type="InterPro" id="IPR012480">
    <property type="entry name" value="Hepar_II_III_C"/>
</dbReference>
<dbReference type="AlphaFoldDB" id="A0AAE3E1Y7"/>
<accession>A0AAE3E1Y7</accession>
<evidence type="ECO:0000313" key="7">
    <source>
        <dbReference type="EMBL" id="MCC2220310.1"/>
    </source>
</evidence>
<dbReference type="PANTHER" id="PTHR39210">
    <property type="entry name" value="HEPARIN-SULFATE LYASE"/>
    <property type="match status" value="1"/>
</dbReference>
<dbReference type="Pfam" id="PF07940">
    <property type="entry name" value="Hepar_II_III_C"/>
    <property type="match status" value="1"/>
</dbReference>
<evidence type="ECO:0000256" key="1">
    <source>
        <dbReference type="ARBA" id="ARBA00004418"/>
    </source>
</evidence>
<dbReference type="GO" id="GO:0042597">
    <property type="term" value="C:periplasmic space"/>
    <property type="evidence" value="ECO:0007669"/>
    <property type="project" value="UniProtKB-SubCell"/>
</dbReference>
<protein>
    <submittedName>
        <fullName evidence="7">Heparinase II/III family protein</fullName>
    </submittedName>
</protein>
<dbReference type="InterPro" id="IPR008929">
    <property type="entry name" value="Chondroitin_lyas"/>
</dbReference>
<evidence type="ECO:0000256" key="2">
    <source>
        <dbReference type="ARBA" id="ARBA00022729"/>
    </source>
</evidence>